<evidence type="ECO:0000256" key="3">
    <source>
        <dbReference type="ARBA" id="ARBA00022605"/>
    </source>
</evidence>
<dbReference type="InterPro" id="IPR000807">
    <property type="entry name" value="ImidazoleglycerolP_deHydtase"/>
</dbReference>
<dbReference type="RefSeq" id="WP_025746688.1">
    <property type="nucleotide sequence ID" value="NZ_FOXR01000001.1"/>
</dbReference>
<dbReference type="PANTHER" id="PTHR23133:SF2">
    <property type="entry name" value="IMIDAZOLEGLYCEROL-PHOSPHATE DEHYDRATASE"/>
    <property type="match status" value="1"/>
</dbReference>
<sequence length="197" mass="21626">MNQRIGKAERRSSETSVKVEINLEGQGLARIDTGIGFFDHMLTILAGHSGFDLLVECRGDLNVDGHHTVEDVGIVLGRAFAQALGDKKGISRYGTSFVPMDESLAMVSLDISGRPYLHYETPQLALMVGSFDTQLAEEFFRAFCNQCGITLHVRILYGSNAHHMLEAAFKAFARALRQAVALEKDVDKIPSTKGIID</sequence>
<dbReference type="HAMAP" id="MF_00076">
    <property type="entry name" value="HisB"/>
    <property type="match status" value="1"/>
</dbReference>
<dbReference type="Pfam" id="PF00475">
    <property type="entry name" value="IGPD"/>
    <property type="match status" value="1"/>
</dbReference>
<protein>
    <recommendedName>
        <fullName evidence="2 6">Imidazoleglycerol-phosphate dehydratase</fullName>
        <shortName evidence="6">IGPD</shortName>
        <ecNumber evidence="6 7">4.2.1.19</ecNumber>
    </recommendedName>
</protein>
<dbReference type="GO" id="GO:0000105">
    <property type="term" value="P:L-histidine biosynthetic process"/>
    <property type="evidence" value="ECO:0007669"/>
    <property type="project" value="UniProtKB-UniRule"/>
</dbReference>
<evidence type="ECO:0000256" key="4">
    <source>
        <dbReference type="ARBA" id="ARBA00023102"/>
    </source>
</evidence>
<dbReference type="PANTHER" id="PTHR23133">
    <property type="entry name" value="IMIDAZOLEGLYCEROL-PHOSPHATE DEHYDRATASE HIS7"/>
    <property type="match status" value="1"/>
</dbReference>
<comment type="catalytic activity">
    <reaction evidence="6 7">
        <text>D-erythro-1-(imidazol-4-yl)glycerol 3-phosphate = 3-(imidazol-4-yl)-2-oxopropyl phosphate + H2O</text>
        <dbReference type="Rhea" id="RHEA:11040"/>
        <dbReference type="ChEBI" id="CHEBI:15377"/>
        <dbReference type="ChEBI" id="CHEBI:57766"/>
        <dbReference type="ChEBI" id="CHEBI:58278"/>
        <dbReference type="EC" id="4.2.1.19"/>
    </reaction>
</comment>
<dbReference type="UniPathway" id="UPA00031">
    <property type="reaction ID" value="UER00011"/>
</dbReference>
<comment type="similarity">
    <text evidence="6 7">Belongs to the imidazoleglycerol-phosphate dehydratase family.</text>
</comment>
<dbReference type="Gene3D" id="3.30.230.40">
    <property type="entry name" value="Imidazole glycerol phosphate dehydratase, domain 1"/>
    <property type="match status" value="2"/>
</dbReference>
<dbReference type="FunFam" id="3.30.230.40:FF:000003">
    <property type="entry name" value="Imidazoleglycerol-phosphate dehydratase HisB"/>
    <property type="match status" value="1"/>
</dbReference>
<reference evidence="8 9" key="1">
    <citation type="submission" date="2016-10" db="EMBL/GenBank/DDBJ databases">
        <authorList>
            <person name="de Groot N.N."/>
        </authorList>
    </citation>
    <scope>NUCLEOTIDE SEQUENCE [LARGE SCALE GENOMIC DNA]</scope>
    <source>
        <strain evidence="8 9">DSM 20678</strain>
    </source>
</reference>
<dbReference type="SUPFAM" id="SSF54211">
    <property type="entry name" value="Ribosomal protein S5 domain 2-like"/>
    <property type="match status" value="2"/>
</dbReference>
<keyword evidence="5 6" id="KW-0456">Lyase</keyword>
<comment type="pathway">
    <text evidence="1 6 7">Amino-acid biosynthesis; L-histidine biosynthesis; L-histidine from 5-phospho-alpha-D-ribose 1-diphosphate: step 6/9.</text>
</comment>
<evidence type="ECO:0000313" key="9">
    <source>
        <dbReference type="Proteomes" id="UP000198577"/>
    </source>
</evidence>
<dbReference type="FunFam" id="3.30.230.40:FF:000001">
    <property type="entry name" value="Imidazoleglycerol-phosphate dehydratase HisB"/>
    <property type="match status" value="1"/>
</dbReference>
<dbReference type="PROSITE" id="PS00954">
    <property type="entry name" value="IGP_DEHYDRATASE_1"/>
    <property type="match status" value="1"/>
</dbReference>
<evidence type="ECO:0000256" key="1">
    <source>
        <dbReference type="ARBA" id="ARBA00005047"/>
    </source>
</evidence>
<keyword evidence="6" id="KW-0963">Cytoplasm</keyword>
<dbReference type="InterPro" id="IPR038494">
    <property type="entry name" value="IGPD_sf"/>
</dbReference>
<organism evidence="8 9">
    <name type="scientific">Caldicoprobacter faecalis</name>
    <dbReference type="NCBI Taxonomy" id="937334"/>
    <lineage>
        <taxon>Bacteria</taxon>
        <taxon>Bacillati</taxon>
        <taxon>Bacillota</taxon>
        <taxon>Clostridia</taxon>
        <taxon>Caldicoprobacterales</taxon>
        <taxon>Caldicoprobacteraceae</taxon>
        <taxon>Caldicoprobacter</taxon>
    </lineage>
</organism>
<evidence type="ECO:0000256" key="7">
    <source>
        <dbReference type="RuleBase" id="RU000599"/>
    </source>
</evidence>
<dbReference type="NCBIfam" id="NF002114">
    <property type="entry name" value="PRK00951.2-4"/>
    <property type="match status" value="1"/>
</dbReference>
<dbReference type="GO" id="GO:0005737">
    <property type="term" value="C:cytoplasm"/>
    <property type="evidence" value="ECO:0007669"/>
    <property type="project" value="UniProtKB-SubCell"/>
</dbReference>
<evidence type="ECO:0000256" key="6">
    <source>
        <dbReference type="HAMAP-Rule" id="MF_00076"/>
    </source>
</evidence>
<dbReference type="OrthoDB" id="9790411at2"/>
<comment type="subcellular location">
    <subcellularLocation>
        <location evidence="6 7">Cytoplasm</location>
    </subcellularLocation>
</comment>
<name>A0A1I5RVI1_9FIRM</name>
<dbReference type="NCBIfam" id="NF002111">
    <property type="entry name" value="PRK00951.2-1"/>
    <property type="match status" value="1"/>
</dbReference>
<dbReference type="AlphaFoldDB" id="A0A1I5RVI1"/>
<dbReference type="GO" id="GO:0004424">
    <property type="term" value="F:imidazoleglycerol-phosphate dehydratase activity"/>
    <property type="evidence" value="ECO:0007669"/>
    <property type="project" value="UniProtKB-UniRule"/>
</dbReference>
<dbReference type="CDD" id="cd07914">
    <property type="entry name" value="IGPD"/>
    <property type="match status" value="1"/>
</dbReference>
<dbReference type="PROSITE" id="PS00955">
    <property type="entry name" value="IGP_DEHYDRATASE_2"/>
    <property type="match status" value="1"/>
</dbReference>
<keyword evidence="3 6" id="KW-0028">Amino-acid biosynthesis</keyword>
<gene>
    <name evidence="6" type="primary">hisB</name>
    <name evidence="8" type="ORF">SAMN05444406_101140</name>
</gene>
<evidence type="ECO:0000256" key="5">
    <source>
        <dbReference type="ARBA" id="ARBA00023239"/>
    </source>
</evidence>
<dbReference type="InterPro" id="IPR020565">
    <property type="entry name" value="ImidazoleglycerP_deHydtase_CS"/>
</dbReference>
<dbReference type="STRING" id="937334.SAMN05444406_101140"/>
<keyword evidence="9" id="KW-1185">Reference proteome</keyword>
<evidence type="ECO:0000256" key="2">
    <source>
        <dbReference type="ARBA" id="ARBA00016664"/>
    </source>
</evidence>
<proteinExistence type="inferred from homology"/>
<dbReference type="EMBL" id="FOXR01000001">
    <property type="protein sequence ID" value="SFP62562.1"/>
    <property type="molecule type" value="Genomic_DNA"/>
</dbReference>
<accession>A0A1I5RVI1</accession>
<dbReference type="Proteomes" id="UP000198577">
    <property type="component" value="Unassembled WGS sequence"/>
</dbReference>
<evidence type="ECO:0000313" key="8">
    <source>
        <dbReference type="EMBL" id="SFP62562.1"/>
    </source>
</evidence>
<dbReference type="InterPro" id="IPR020568">
    <property type="entry name" value="Ribosomal_Su5_D2-typ_SF"/>
</dbReference>
<dbReference type="EC" id="4.2.1.19" evidence="6 7"/>
<keyword evidence="4 6" id="KW-0368">Histidine biosynthesis</keyword>